<feature type="transmembrane region" description="Helical" evidence="1">
    <location>
        <begin position="43"/>
        <end position="62"/>
    </location>
</feature>
<feature type="transmembrane region" description="Helical" evidence="1">
    <location>
        <begin position="380"/>
        <end position="401"/>
    </location>
</feature>
<feature type="transmembrane region" description="Helical" evidence="1">
    <location>
        <begin position="220"/>
        <end position="241"/>
    </location>
</feature>
<accession>X1Q5B1</accession>
<name>X1Q5B1_9ZZZZ</name>
<feature type="transmembrane region" description="Helical" evidence="1">
    <location>
        <begin position="68"/>
        <end position="97"/>
    </location>
</feature>
<feature type="transmembrane region" description="Helical" evidence="1">
    <location>
        <begin position="145"/>
        <end position="165"/>
    </location>
</feature>
<keyword evidence="1" id="KW-0812">Transmembrane</keyword>
<feature type="transmembrane region" description="Helical" evidence="1">
    <location>
        <begin position="186"/>
        <end position="208"/>
    </location>
</feature>
<evidence type="ECO:0000313" key="2">
    <source>
        <dbReference type="EMBL" id="GAI63418.1"/>
    </source>
</evidence>
<dbReference type="EMBL" id="BARW01000366">
    <property type="protein sequence ID" value="GAI63418.1"/>
    <property type="molecule type" value="Genomic_DNA"/>
</dbReference>
<feature type="transmembrane region" description="Helical" evidence="1">
    <location>
        <begin position="253"/>
        <end position="273"/>
    </location>
</feature>
<feature type="transmembrane region" description="Helical" evidence="1">
    <location>
        <begin position="322"/>
        <end position="340"/>
    </location>
</feature>
<sequence>MSSEKEKEIDLDSIPLLDYLKQAIPVEELRDYSSVRRIESIDFVKGLAIVFIIIAHTGGAWLDSTWVFLYGIGFTFLDILSPSLFVFLSALSVVFSIRRKKGTLPEKVIRNRIFSRGIMIIVIAIIFNIVSIEFTIEGYSFPATLWGWNILMFIGASQIFSYYALKLSKISRAVIGMFIIFTSDTIRLWLFQGKEAGDVIITILHYIIVSPSPMTPLLPWLSICFLSSIFGEYLYEAMIGGTKKDYKKLFRTFLYWGIFLVLAGIFLGSNGYIPGGFTTSELPINEYPFIDLLNVIRTQSIIPGVTYPGMWEFLIRGRAPNMIYNLGAALLLIAISFYFIDIKRKMNVFISMMNYYGKVSLSLFLLHFVFITLFLHSFNIVVFVFVVISYIGFWGFSMYVWNEFYGGAGSPEWIMVQVGRIGQKTGKTVKKEIHIIEEEIKETVHKIKHEHDKGSEG</sequence>
<comment type="caution">
    <text evidence="2">The sequence shown here is derived from an EMBL/GenBank/DDBJ whole genome shotgun (WGS) entry which is preliminary data.</text>
</comment>
<proteinExistence type="predicted"/>
<keyword evidence="1" id="KW-1133">Transmembrane helix</keyword>
<keyword evidence="1" id="KW-0472">Membrane</keyword>
<protein>
    <recommendedName>
        <fullName evidence="3">Heparan-alpha-glucosaminide N-acetyltransferase catalytic domain-containing protein</fullName>
    </recommendedName>
</protein>
<feature type="transmembrane region" description="Helical" evidence="1">
    <location>
        <begin position="352"/>
        <end position="374"/>
    </location>
</feature>
<gene>
    <name evidence="2" type="ORF">S12H4_01722</name>
</gene>
<evidence type="ECO:0008006" key="3">
    <source>
        <dbReference type="Google" id="ProtNLM"/>
    </source>
</evidence>
<organism evidence="2">
    <name type="scientific">marine sediment metagenome</name>
    <dbReference type="NCBI Taxonomy" id="412755"/>
    <lineage>
        <taxon>unclassified sequences</taxon>
        <taxon>metagenomes</taxon>
        <taxon>ecological metagenomes</taxon>
    </lineage>
</organism>
<dbReference type="AlphaFoldDB" id="X1Q5B1"/>
<feature type="transmembrane region" description="Helical" evidence="1">
    <location>
        <begin position="118"/>
        <end position="139"/>
    </location>
</feature>
<evidence type="ECO:0000256" key="1">
    <source>
        <dbReference type="SAM" id="Phobius"/>
    </source>
</evidence>
<reference evidence="2" key="1">
    <citation type="journal article" date="2014" name="Front. Microbiol.">
        <title>High frequency of phylogenetically diverse reductive dehalogenase-homologous genes in deep subseafloor sedimentary metagenomes.</title>
        <authorList>
            <person name="Kawai M."/>
            <person name="Futagami T."/>
            <person name="Toyoda A."/>
            <person name="Takaki Y."/>
            <person name="Nishi S."/>
            <person name="Hori S."/>
            <person name="Arai W."/>
            <person name="Tsubouchi T."/>
            <person name="Morono Y."/>
            <person name="Uchiyama I."/>
            <person name="Ito T."/>
            <person name="Fujiyama A."/>
            <person name="Inagaki F."/>
            <person name="Takami H."/>
        </authorList>
    </citation>
    <scope>NUCLEOTIDE SEQUENCE</scope>
    <source>
        <strain evidence="2">Expedition CK06-06</strain>
    </source>
</reference>